<dbReference type="EMBL" id="JAAGRN010000011">
    <property type="protein sequence ID" value="NDY84350.1"/>
    <property type="molecule type" value="Genomic_DNA"/>
</dbReference>
<name>A0A6B2R0R6_9BURK</name>
<proteinExistence type="inferred from homology"/>
<dbReference type="AlphaFoldDB" id="A0A6B2R0R6"/>
<feature type="signal peptide" evidence="2">
    <location>
        <begin position="1"/>
        <end position="22"/>
    </location>
</feature>
<dbReference type="CDD" id="cd07012">
    <property type="entry name" value="PBP2_Bug_TTT"/>
    <property type="match status" value="1"/>
</dbReference>
<reference evidence="3" key="1">
    <citation type="submission" date="2020-02" db="EMBL/GenBank/DDBJ databases">
        <authorList>
            <person name="Chen W.-M."/>
        </authorList>
    </citation>
    <scope>NUCLEOTIDE SEQUENCE</scope>
    <source>
        <strain evidence="3">NBD-18</strain>
    </source>
</reference>
<organism evidence="3">
    <name type="scientific">Sheuella amnicola</name>
    <dbReference type="NCBI Taxonomy" id="2707330"/>
    <lineage>
        <taxon>Bacteria</taxon>
        <taxon>Pseudomonadati</taxon>
        <taxon>Pseudomonadota</taxon>
        <taxon>Betaproteobacteria</taxon>
        <taxon>Burkholderiales</taxon>
        <taxon>Alcaligenaceae</taxon>
        <taxon>Sheuella</taxon>
    </lineage>
</organism>
<dbReference type="PIRSF" id="PIRSF017082">
    <property type="entry name" value="YflP"/>
    <property type="match status" value="1"/>
</dbReference>
<feature type="chain" id="PRO_5025373232" evidence="2">
    <location>
        <begin position="23"/>
        <end position="320"/>
    </location>
</feature>
<dbReference type="PANTHER" id="PTHR42928">
    <property type="entry name" value="TRICARBOXYLATE-BINDING PROTEIN"/>
    <property type="match status" value="1"/>
</dbReference>
<dbReference type="PANTHER" id="PTHR42928:SF5">
    <property type="entry name" value="BLR1237 PROTEIN"/>
    <property type="match status" value="1"/>
</dbReference>
<evidence type="ECO:0000256" key="1">
    <source>
        <dbReference type="ARBA" id="ARBA00006987"/>
    </source>
</evidence>
<evidence type="ECO:0000313" key="3">
    <source>
        <dbReference type="EMBL" id="NDY84350.1"/>
    </source>
</evidence>
<accession>A0A6B2R0R6</accession>
<dbReference type="Gene3D" id="3.40.190.150">
    <property type="entry name" value="Bordetella uptake gene, domain 1"/>
    <property type="match status" value="1"/>
</dbReference>
<dbReference type="InterPro" id="IPR042100">
    <property type="entry name" value="Bug_dom1"/>
</dbReference>
<comment type="caution">
    <text evidence="3">The sequence shown here is derived from an EMBL/GenBank/DDBJ whole genome shotgun (WGS) entry which is preliminary data.</text>
</comment>
<dbReference type="InterPro" id="IPR005064">
    <property type="entry name" value="BUG"/>
</dbReference>
<sequence>MKNIKVWSFAALLVLSTSSVMAQDWPTKPIRFIVPFSAGGANDLMARAAAEGASKELGQPIIVENKPGAGGNVGSAYVAKSSPDGYTFLISAAGVITNSMIKKNNPYKDSDLIPVVMIGLSPSVVVVAADSPYNNLREFVDASKKSSGFNFATAGTGSTPHFVAEMLNTQYGAKLIPVPYKSGSESASAVMGRHVEGTSEASIVALPHIRGGDKFKPLATTWTKRLDVYPQLPTAVEQGFTDLQIAHWAGVHAPAGVSPAIMDKLADAVDKAMKAPTVTDRLKNLGIEPVGGTRTKFEEFVTAERKRLGTVVKAAGMTEN</sequence>
<keyword evidence="2" id="KW-0732">Signal</keyword>
<comment type="similarity">
    <text evidence="1">Belongs to the UPF0065 (bug) family.</text>
</comment>
<protein>
    <submittedName>
        <fullName evidence="3">Tripartite tricarboxylate transporter substrate binding protein</fullName>
    </submittedName>
</protein>
<dbReference type="Gene3D" id="3.40.190.10">
    <property type="entry name" value="Periplasmic binding protein-like II"/>
    <property type="match status" value="1"/>
</dbReference>
<dbReference type="Pfam" id="PF03401">
    <property type="entry name" value="TctC"/>
    <property type="match status" value="1"/>
</dbReference>
<evidence type="ECO:0000256" key="2">
    <source>
        <dbReference type="SAM" id="SignalP"/>
    </source>
</evidence>
<dbReference type="SUPFAM" id="SSF53850">
    <property type="entry name" value="Periplasmic binding protein-like II"/>
    <property type="match status" value="1"/>
</dbReference>
<gene>
    <name evidence="3" type="ORF">G3I67_14040</name>
</gene>